<gene>
    <name evidence="1" type="ORF">HPB47_026861</name>
</gene>
<name>A0AC60PZ75_IXOPE</name>
<reference evidence="1 2" key="1">
    <citation type="journal article" date="2020" name="Cell">
        <title>Large-Scale Comparative Analyses of Tick Genomes Elucidate Their Genetic Diversity and Vector Capacities.</title>
        <authorList>
            <consortium name="Tick Genome and Microbiome Consortium (TIGMIC)"/>
            <person name="Jia N."/>
            <person name="Wang J."/>
            <person name="Shi W."/>
            <person name="Du L."/>
            <person name="Sun Y."/>
            <person name="Zhan W."/>
            <person name="Jiang J.F."/>
            <person name="Wang Q."/>
            <person name="Zhang B."/>
            <person name="Ji P."/>
            <person name="Bell-Sakyi L."/>
            <person name="Cui X.M."/>
            <person name="Yuan T.T."/>
            <person name="Jiang B.G."/>
            <person name="Yang W.F."/>
            <person name="Lam T.T."/>
            <person name="Chang Q.C."/>
            <person name="Ding S.J."/>
            <person name="Wang X.J."/>
            <person name="Zhu J.G."/>
            <person name="Ruan X.D."/>
            <person name="Zhao L."/>
            <person name="Wei J.T."/>
            <person name="Ye R.Z."/>
            <person name="Que T.C."/>
            <person name="Du C.H."/>
            <person name="Zhou Y.H."/>
            <person name="Cheng J.X."/>
            <person name="Dai P.F."/>
            <person name="Guo W.B."/>
            <person name="Han X.H."/>
            <person name="Huang E.J."/>
            <person name="Li L.F."/>
            <person name="Wei W."/>
            <person name="Gao Y.C."/>
            <person name="Liu J.Z."/>
            <person name="Shao H.Z."/>
            <person name="Wang X."/>
            <person name="Wang C.C."/>
            <person name="Yang T.C."/>
            <person name="Huo Q.B."/>
            <person name="Li W."/>
            <person name="Chen H.Y."/>
            <person name="Chen S.E."/>
            <person name="Zhou L.G."/>
            <person name="Ni X.B."/>
            <person name="Tian J.H."/>
            <person name="Sheng Y."/>
            <person name="Liu T."/>
            <person name="Pan Y.S."/>
            <person name="Xia L.Y."/>
            <person name="Li J."/>
            <person name="Zhao F."/>
            <person name="Cao W.C."/>
        </authorList>
    </citation>
    <scope>NUCLEOTIDE SEQUENCE [LARGE SCALE GENOMIC DNA]</scope>
    <source>
        <strain evidence="1">Iper-2018</strain>
    </source>
</reference>
<dbReference type="Proteomes" id="UP000805193">
    <property type="component" value="Unassembled WGS sequence"/>
</dbReference>
<evidence type="ECO:0000313" key="1">
    <source>
        <dbReference type="EMBL" id="KAG0426003.1"/>
    </source>
</evidence>
<sequence>MTQLLADSANTIGDALLRDLFLQRLPTNVQMVLATAPALDLTGLAALADAVIDVATPSVANAITVTQTATQDDESRLLSQPLTTEILRAVNNNANVQHLVERILITPAQ</sequence>
<accession>A0AC60PZ75</accession>
<evidence type="ECO:0000313" key="2">
    <source>
        <dbReference type="Proteomes" id="UP000805193"/>
    </source>
</evidence>
<proteinExistence type="predicted"/>
<keyword evidence="2" id="KW-1185">Reference proteome</keyword>
<comment type="caution">
    <text evidence="1">The sequence shown here is derived from an EMBL/GenBank/DDBJ whole genome shotgun (WGS) entry which is preliminary data.</text>
</comment>
<organism evidence="1 2">
    <name type="scientific">Ixodes persulcatus</name>
    <name type="common">Taiga tick</name>
    <dbReference type="NCBI Taxonomy" id="34615"/>
    <lineage>
        <taxon>Eukaryota</taxon>
        <taxon>Metazoa</taxon>
        <taxon>Ecdysozoa</taxon>
        <taxon>Arthropoda</taxon>
        <taxon>Chelicerata</taxon>
        <taxon>Arachnida</taxon>
        <taxon>Acari</taxon>
        <taxon>Parasitiformes</taxon>
        <taxon>Ixodida</taxon>
        <taxon>Ixodoidea</taxon>
        <taxon>Ixodidae</taxon>
        <taxon>Ixodinae</taxon>
        <taxon>Ixodes</taxon>
    </lineage>
</organism>
<dbReference type="EMBL" id="JABSTQ010009777">
    <property type="protein sequence ID" value="KAG0426003.1"/>
    <property type="molecule type" value="Genomic_DNA"/>
</dbReference>
<protein>
    <submittedName>
        <fullName evidence="1">Uncharacterized protein</fullName>
    </submittedName>
</protein>